<feature type="chain" id="PRO_5002489763" evidence="2">
    <location>
        <begin position="21"/>
        <end position="822"/>
    </location>
</feature>
<dbReference type="InterPro" id="IPR012341">
    <property type="entry name" value="6hp_glycosidase-like_sf"/>
</dbReference>
<name>A0A0F5JE55_9BACT</name>
<evidence type="ECO:0000313" key="3">
    <source>
        <dbReference type="EMBL" id="KKB56121.1"/>
    </source>
</evidence>
<dbReference type="HOGENOM" id="CLU_344140_0_0_10"/>
<dbReference type="STRING" id="927665.HMPREF1535_02094"/>
<organism evidence="3 4">
    <name type="scientific">Parabacteroides goldsteinii DSM 19448 = WAL 12034</name>
    <dbReference type="NCBI Taxonomy" id="927665"/>
    <lineage>
        <taxon>Bacteria</taxon>
        <taxon>Pseudomonadati</taxon>
        <taxon>Bacteroidota</taxon>
        <taxon>Bacteroidia</taxon>
        <taxon>Bacteroidales</taxon>
        <taxon>Tannerellaceae</taxon>
        <taxon>Parabacteroides</taxon>
    </lineage>
</organism>
<dbReference type="Pfam" id="PF07470">
    <property type="entry name" value="Glyco_hydro_88"/>
    <property type="match status" value="1"/>
</dbReference>
<dbReference type="GO" id="GO:0005975">
    <property type="term" value="P:carbohydrate metabolic process"/>
    <property type="evidence" value="ECO:0007669"/>
    <property type="project" value="InterPro"/>
</dbReference>
<dbReference type="InterPro" id="IPR008928">
    <property type="entry name" value="6-hairpin_glycosidase_sf"/>
</dbReference>
<keyword evidence="2" id="KW-0732">Signal</keyword>
<reference evidence="3 4" key="1">
    <citation type="submission" date="2013-04" db="EMBL/GenBank/DDBJ databases">
        <title>The Genome Sequence of Parabacteroides goldsteinii DSM 19448.</title>
        <authorList>
            <consortium name="The Broad Institute Genomics Platform"/>
            <person name="Earl A."/>
            <person name="Ward D."/>
            <person name="Feldgarden M."/>
            <person name="Gevers D."/>
            <person name="Martens E."/>
            <person name="Sakamoto M."/>
            <person name="Benno Y."/>
            <person name="Song Y."/>
            <person name="Liu C."/>
            <person name="Lee J."/>
            <person name="Bolanos M."/>
            <person name="Vaisanen M.L."/>
            <person name="Finegold S.M."/>
            <person name="Walker B."/>
            <person name="Young S."/>
            <person name="Zeng Q."/>
            <person name="Gargeya S."/>
            <person name="Fitzgerald M."/>
            <person name="Haas B."/>
            <person name="Abouelleil A."/>
            <person name="Allen A.W."/>
            <person name="Alvarado L."/>
            <person name="Arachchi H.M."/>
            <person name="Berlin A.M."/>
            <person name="Chapman S.B."/>
            <person name="Gainer-Dewar J."/>
            <person name="Goldberg J."/>
            <person name="Griggs A."/>
            <person name="Gujja S."/>
            <person name="Hansen M."/>
            <person name="Howarth C."/>
            <person name="Imamovic A."/>
            <person name="Ireland A."/>
            <person name="Larimer J."/>
            <person name="McCowan C."/>
            <person name="Murphy C."/>
            <person name="Pearson M."/>
            <person name="Poon T.W."/>
            <person name="Priest M."/>
            <person name="Roberts A."/>
            <person name="Saif S."/>
            <person name="Shea T."/>
            <person name="Sisk P."/>
            <person name="Sykes S."/>
            <person name="Wortman J."/>
            <person name="Nusbaum C."/>
            <person name="Birren B."/>
        </authorList>
    </citation>
    <scope>NUCLEOTIDE SEQUENCE [LARGE SCALE GENOMIC DNA]</scope>
    <source>
        <strain evidence="3 4">DSM 19448</strain>
    </source>
</reference>
<dbReference type="AlphaFoldDB" id="A0A0F5JE55"/>
<evidence type="ECO:0000313" key="4">
    <source>
        <dbReference type="Proteomes" id="UP000033047"/>
    </source>
</evidence>
<dbReference type="InterPro" id="IPR036278">
    <property type="entry name" value="Sialidase_sf"/>
</dbReference>
<dbReference type="PATRIC" id="fig|927665.4.peg.2148"/>
<dbReference type="InterPro" id="IPR052043">
    <property type="entry name" value="PolySaccharide_Degr_Enz"/>
</dbReference>
<proteinExistence type="predicted"/>
<evidence type="ECO:0000256" key="1">
    <source>
        <dbReference type="ARBA" id="ARBA00022801"/>
    </source>
</evidence>
<dbReference type="Pfam" id="PF15892">
    <property type="entry name" value="BNR_4"/>
    <property type="match status" value="1"/>
</dbReference>
<dbReference type="RefSeq" id="WP_244275592.1">
    <property type="nucleotide sequence ID" value="NZ_KQ033912.1"/>
</dbReference>
<dbReference type="Gene3D" id="1.50.10.10">
    <property type="match status" value="1"/>
</dbReference>
<dbReference type="Proteomes" id="UP000033047">
    <property type="component" value="Unassembled WGS sequence"/>
</dbReference>
<feature type="signal peptide" evidence="2">
    <location>
        <begin position="1"/>
        <end position="20"/>
    </location>
</feature>
<dbReference type="PANTHER" id="PTHR33886">
    <property type="entry name" value="UNSATURATED RHAMNOGALACTURONAN HYDROLASE (EUROFUNG)"/>
    <property type="match status" value="1"/>
</dbReference>
<accession>A0A0F5JE55</accession>
<dbReference type="SUPFAM" id="SSF48208">
    <property type="entry name" value="Six-hairpin glycosidases"/>
    <property type="match status" value="1"/>
</dbReference>
<sequence length="822" mass="94498">MKKILLFLFLFVFYSLSAQKKGEYNNYKIDGYRPIWFDLGQKSEYGSKYSGGLGTYTVKHNPMAIYSPETNKTFFVFGGTIDKKERYLLCMIGCYDHTTGKVCKPTVVYDKQGVDDPHDNPALLIDKEGYLWVYIAGRGNHRPGFIYKSLKPYDVSKFESTGFEDIMAYPQPRLVENKGHFMFCTRYDGVRRLFYRTSPDGLNWSDYHQIASIIPEGESKSGHYQITGQYGNKLVTTFNRHKNGDCDTRTNMYYLETTDFGKTWTLADGTPIKLPIVDKDSPCRVIDAESKGQNLYIKDVNFDKKGNAIVLYLTSYGHLPGPKHGPREWFVAHWTGKEWVQYPITTSTHNYDSGSLYVEGNLWRVIAPTAAGPQHWGTGGEVESWISTNAGKTWKKEHIYTKNSPRNHSYMRRPENATDPFYTYWADGNPDCLSISNFYFADSKGNVFRLPYNMKEEWERPEHVDYTSNLSPQDFQNYAYLFENNYIKKMMVKTTDWQLAHPRHGQTDWTNGAFYAGVYAAWETTGSKKIYNAMMAVGNDSTHWKPGKRWFHADDIAISQMYIDLYRKEKRPEMLNATIEALDRFLKEPYPTSGKKDIIKWWWCDALFMAPPTLIKLGIVTNNNSYLEYNDKCFKECYDLLYNKKEHLFARDLGYVVKGNKEDRVEANGKLIFWGRGNGWVMGGLVRILQELPANYPQRSFYEQLFKEMAIRIVSLQQADGLWRASLLDPESYPGGEVSGSGFLCYALAWGVNNGLLKEELYINAAKKAWIGLNKCVNEEGRVGWVQPIGADPRKNFSADSWEVYGTGAFLLAGSEVIHLPK</sequence>
<dbReference type="SUPFAM" id="SSF50939">
    <property type="entry name" value="Sialidases"/>
    <property type="match status" value="1"/>
</dbReference>
<dbReference type="PANTHER" id="PTHR33886:SF8">
    <property type="entry name" value="UNSATURATED RHAMNOGALACTURONAN HYDROLASE (EUROFUNG)"/>
    <property type="match status" value="1"/>
</dbReference>
<gene>
    <name evidence="3" type="ORF">HMPREF1535_02094</name>
</gene>
<dbReference type="EMBL" id="AQHV01000011">
    <property type="protein sequence ID" value="KKB56121.1"/>
    <property type="molecule type" value="Genomic_DNA"/>
</dbReference>
<evidence type="ECO:0000256" key="2">
    <source>
        <dbReference type="SAM" id="SignalP"/>
    </source>
</evidence>
<comment type="caution">
    <text evidence="3">The sequence shown here is derived from an EMBL/GenBank/DDBJ whole genome shotgun (WGS) entry which is preliminary data.</text>
</comment>
<dbReference type="InterPro" id="IPR010905">
    <property type="entry name" value="Glyco_hydro_88"/>
</dbReference>
<protein>
    <submittedName>
        <fullName evidence="3">Uncharacterized protein</fullName>
    </submittedName>
</protein>
<dbReference type="GO" id="GO:0016787">
    <property type="term" value="F:hydrolase activity"/>
    <property type="evidence" value="ECO:0007669"/>
    <property type="project" value="UniProtKB-KW"/>
</dbReference>
<keyword evidence="1" id="KW-0378">Hydrolase</keyword>